<organism evidence="1">
    <name type="scientific">Neisseria meningitidis alpha153</name>
    <dbReference type="NCBI Taxonomy" id="663926"/>
    <lineage>
        <taxon>Bacteria</taxon>
        <taxon>Pseudomonadati</taxon>
        <taxon>Pseudomonadota</taxon>
        <taxon>Betaproteobacteria</taxon>
        <taxon>Neisseriales</taxon>
        <taxon>Neisseriaceae</taxon>
        <taxon>Neisseria</taxon>
    </lineage>
</organism>
<dbReference type="AlphaFoldDB" id="C6SAV3"/>
<name>C6SAV3_NEIME</name>
<sequence>MIRKYYNGDWRNEEALRLEGKKMPSEKRSDGI</sequence>
<gene>
    <name evidence="1" type="ORF">NME_0414</name>
</gene>
<proteinExistence type="predicted"/>
<dbReference type="EMBL" id="AM889137">
    <property type="protein sequence ID" value="CBA04282.1"/>
    <property type="molecule type" value="Genomic_DNA"/>
</dbReference>
<accession>C6SAV3</accession>
<reference evidence="1" key="1">
    <citation type="journal article" date="2008" name="Proc. Natl. Acad. Sci. U.S.A.">
        <title>Whole-genome comparison of disease and carriage strains provides insights into virulence evolution in Neisseria meningitidis.</title>
        <authorList>
            <person name="Schoen C."/>
            <person name="Blom J."/>
            <person name="Claus H."/>
            <person name="Schramm-Glueck A."/>
            <person name="Brandt P."/>
            <person name="Mueller T."/>
            <person name="Goesmann A."/>
            <person name="Joseph B."/>
            <person name="Konietzny S."/>
            <person name="Kurzai O."/>
            <person name="Schmitt C."/>
            <person name="Friedrich T."/>
            <person name="Linke B."/>
            <person name="Vogel U."/>
            <person name="Frosch M."/>
        </authorList>
    </citation>
    <scope>NUCLEOTIDE SEQUENCE</scope>
    <source>
        <strain evidence="1">Alpha153</strain>
    </source>
</reference>
<evidence type="ECO:0000313" key="1">
    <source>
        <dbReference type="EMBL" id="CBA04282.1"/>
    </source>
</evidence>
<protein>
    <submittedName>
        <fullName evidence="1">Uncharacterized protein</fullName>
    </submittedName>
</protein>